<keyword evidence="3" id="KW-0328">Glycosyltransferase</keyword>
<protein>
    <recommendedName>
        <fullName evidence="9">4,4'-diaponeurosporenoate glycosyltransferase</fullName>
    </recommendedName>
</protein>
<keyword evidence="4" id="KW-0808">Transferase</keyword>
<dbReference type="PANTHER" id="PTHR43646:SF2">
    <property type="entry name" value="GLYCOSYLTRANSFERASE 2-LIKE DOMAIN-CONTAINING PROTEIN"/>
    <property type="match status" value="1"/>
</dbReference>
<comment type="pathway">
    <text evidence="7">Carotenoid biosynthesis; staphyloxanthin biosynthesis; staphyloxanthin from farnesyl diphosphate: step 4/5.</text>
</comment>
<dbReference type="Proteomes" id="UP000321118">
    <property type="component" value="Unassembled WGS sequence"/>
</dbReference>
<proteinExistence type="inferred from homology"/>
<dbReference type="AlphaFoldDB" id="A0A510VE74"/>
<comment type="function">
    <text evidence="6">Catalyzes the glycosylation of 4,4'-diaponeurosporenoate, i.e. the esterification of glucose at the C1'' position with the carboxyl group of 4,4'-diaponeurosporenic acid, to form glycosyl-4,4'-diaponeurosporenoate. This is a step in the biosynthesis of staphyloxanthin, an orange pigment present in most staphylococci strains.</text>
</comment>
<dbReference type="Gene3D" id="3.90.550.10">
    <property type="entry name" value="Spore Coat Polysaccharide Biosynthesis Protein SpsA, Chain A"/>
    <property type="match status" value="1"/>
</dbReference>
<evidence type="ECO:0000256" key="7">
    <source>
        <dbReference type="ARBA" id="ARBA00037904"/>
    </source>
</evidence>
<evidence type="ECO:0000259" key="10">
    <source>
        <dbReference type="Pfam" id="PF00535"/>
    </source>
</evidence>
<dbReference type="GO" id="GO:0016757">
    <property type="term" value="F:glycosyltransferase activity"/>
    <property type="evidence" value="ECO:0007669"/>
    <property type="project" value="UniProtKB-KW"/>
</dbReference>
<dbReference type="RefSeq" id="WP_246125508.1">
    <property type="nucleotide sequence ID" value="NZ_BJUB01000016.1"/>
</dbReference>
<dbReference type="InterPro" id="IPR029044">
    <property type="entry name" value="Nucleotide-diphossugar_trans"/>
</dbReference>
<evidence type="ECO:0000256" key="1">
    <source>
        <dbReference type="ARBA" id="ARBA00004236"/>
    </source>
</evidence>
<dbReference type="GO" id="GO:0005886">
    <property type="term" value="C:plasma membrane"/>
    <property type="evidence" value="ECO:0007669"/>
    <property type="project" value="UniProtKB-SubCell"/>
</dbReference>
<dbReference type="EMBL" id="BJUB01000016">
    <property type="protein sequence ID" value="GEK23435.1"/>
    <property type="molecule type" value="Genomic_DNA"/>
</dbReference>
<comment type="subcellular location">
    <subcellularLocation>
        <location evidence="1">Cell membrane</location>
    </subcellularLocation>
</comment>
<evidence type="ECO:0000256" key="8">
    <source>
        <dbReference type="ARBA" id="ARBA00038120"/>
    </source>
</evidence>
<keyword evidence="12" id="KW-1185">Reference proteome</keyword>
<dbReference type="PANTHER" id="PTHR43646">
    <property type="entry name" value="GLYCOSYLTRANSFERASE"/>
    <property type="match status" value="1"/>
</dbReference>
<evidence type="ECO:0000256" key="3">
    <source>
        <dbReference type="ARBA" id="ARBA00022676"/>
    </source>
</evidence>
<keyword evidence="2" id="KW-1003">Cell membrane</keyword>
<keyword evidence="5" id="KW-0472">Membrane</keyword>
<comment type="caution">
    <text evidence="11">The sequence shown here is derived from an EMBL/GenBank/DDBJ whole genome shotgun (WGS) entry which is preliminary data.</text>
</comment>
<dbReference type="InterPro" id="IPR001173">
    <property type="entry name" value="Glyco_trans_2-like"/>
</dbReference>
<dbReference type="Pfam" id="PF00535">
    <property type="entry name" value="Glycos_transf_2"/>
    <property type="match status" value="1"/>
</dbReference>
<evidence type="ECO:0000256" key="9">
    <source>
        <dbReference type="ARBA" id="ARBA00040345"/>
    </source>
</evidence>
<evidence type="ECO:0000256" key="6">
    <source>
        <dbReference type="ARBA" id="ARBA00037281"/>
    </source>
</evidence>
<evidence type="ECO:0000256" key="5">
    <source>
        <dbReference type="ARBA" id="ARBA00023136"/>
    </source>
</evidence>
<evidence type="ECO:0000256" key="4">
    <source>
        <dbReference type="ARBA" id="ARBA00022679"/>
    </source>
</evidence>
<organism evidence="11 12">
    <name type="scientific">Cellulomonas xylanilytica</name>
    <dbReference type="NCBI Taxonomy" id="233583"/>
    <lineage>
        <taxon>Bacteria</taxon>
        <taxon>Bacillati</taxon>
        <taxon>Actinomycetota</taxon>
        <taxon>Actinomycetes</taxon>
        <taxon>Micrococcales</taxon>
        <taxon>Cellulomonadaceae</taxon>
        <taxon>Cellulomonas</taxon>
    </lineage>
</organism>
<accession>A0A510VE74</accession>
<gene>
    <name evidence="11" type="ORF">CXY01_39550</name>
</gene>
<sequence length="326" mass="35895">MDRDRSPVRVDAEYVLPLRWETDDELDELTSYLQELAAHLRVTVVDGSPGALYDAHARRWGATVRHVRPAPWPGRNGKVAGVMTGVRAARAEAVVIADDDVRWRVDQLAAAVDLLQQGDVVRVQNVFEPLPWHARWDSARSLVNRGLGSDFPGTLVVRRSALLAAGGYDGDVLFENLELLRTVRAHGGTEIRADEICVRRLPPTTRHFWSQRVRQAYDSFAQPARLGAEAAVLPLLLWSAIRRRPGPAVSVLAAVTAVASVGRVRHGGRAAFPASCVAWAPLWLLERAVCSWCALGLRLTGGVPYRHQRLVRAASSTGTLRRRATL</sequence>
<comment type="similarity">
    <text evidence="8">Belongs to the glycosyltransferase 2 family. CrtQ subfamily.</text>
</comment>
<dbReference type="SUPFAM" id="SSF53448">
    <property type="entry name" value="Nucleotide-diphospho-sugar transferases"/>
    <property type="match status" value="1"/>
</dbReference>
<name>A0A510VE74_9CELL</name>
<feature type="domain" description="Glycosyltransferase 2-like" evidence="10">
    <location>
        <begin position="44"/>
        <end position="121"/>
    </location>
</feature>
<reference evidence="11 12" key="1">
    <citation type="submission" date="2019-07" db="EMBL/GenBank/DDBJ databases">
        <title>Whole genome shotgun sequence of Cellulomonas xylanilytica NBRC 101102.</title>
        <authorList>
            <person name="Hosoyama A."/>
            <person name="Uohara A."/>
            <person name="Ohji S."/>
            <person name="Ichikawa N."/>
        </authorList>
    </citation>
    <scope>NUCLEOTIDE SEQUENCE [LARGE SCALE GENOMIC DNA]</scope>
    <source>
        <strain evidence="11 12">NBRC 101102</strain>
    </source>
</reference>
<evidence type="ECO:0000313" key="12">
    <source>
        <dbReference type="Proteomes" id="UP000321118"/>
    </source>
</evidence>
<evidence type="ECO:0000256" key="2">
    <source>
        <dbReference type="ARBA" id="ARBA00022475"/>
    </source>
</evidence>
<evidence type="ECO:0000313" key="11">
    <source>
        <dbReference type="EMBL" id="GEK23435.1"/>
    </source>
</evidence>